<dbReference type="AlphaFoldDB" id="F5Z2K8"/>
<accession>F5Z2K8</accession>
<dbReference type="HOGENOM" id="CLU_2807865_0_0_11"/>
<feature type="compositionally biased region" description="Basic and acidic residues" evidence="1">
    <location>
        <begin position="58"/>
        <end position="67"/>
    </location>
</feature>
<proteinExistence type="predicted"/>
<dbReference type="KEGG" id="mjd:JDM601_0620"/>
<evidence type="ECO:0000256" key="1">
    <source>
        <dbReference type="SAM" id="MobiDB-lite"/>
    </source>
</evidence>
<gene>
    <name evidence="2" type="ordered locus">JDM601_0620</name>
</gene>
<protein>
    <submittedName>
        <fullName evidence="2">Uncharacterized protein</fullName>
    </submittedName>
</protein>
<name>F5Z2K8_MYCSD</name>
<keyword evidence="3" id="KW-1185">Reference proteome</keyword>
<feature type="region of interest" description="Disordered" evidence="1">
    <location>
        <begin position="41"/>
        <end position="67"/>
    </location>
</feature>
<dbReference type="EMBL" id="CP002329">
    <property type="protein sequence ID" value="AEF34620.1"/>
    <property type="molecule type" value="Genomic_DNA"/>
</dbReference>
<reference evidence="2 3" key="1">
    <citation type="journal article" date="2011" name="J. Bacteriol.">
        <title>Complete genome sequence of a novel clinical isolate, the nontuberculous Mycobacterium strain JDM601.</title>
        <authorList>
            <person name="Zhang Z.Y."/>
            <person name="Sun Z.Q."/>
            <person name="Wang Z.L."/>
            <person name="Wen Z.L."/>
            <person name="Sun Q.W."/>
            <person name="Zhu Z.Q."/>
            <person name="Song Y.Z."/>
            <person name="Zhao J.W."/>
            <person name="Wang H.H."/>
            <person name="Zhang S.L."/>
            <person name="Guo X.K."/>
        </authorList>
    </citation>
    <scope>NUCLEOTIDE SEQUENCE [LARGE SCALE GENOMIC DNA]</scope>
    <source>
        <strain evidence="2 3">JDM601</strain>
    </source>
</reference>
<dbReference type="Proteomes" id="UP000009224">
    <property type="component" value="Chromosome"/>
</dbReference>
<organism evidence="2 3">
    <name type="scientific">Mycolicibacter sinensis (strain JDM601)</name>
    <name type="common">Mycobacterium sinense</name>
    <dbReference type="NCBI Taxonomy" id="875328"/>
    <lineage>
        <taxon>Bacteria</taxon>
        <taxon>Bacillati</taxon>
        <taxon>Actinomycetota</taxon>
        <taxon>Actinomycetes</taxon>
        <taxon>Mycobacteriales</taxon>
        <taxon>Mycobacteriaceae</taxon>
        <taxon>Mycolicibacter</taxon>
    </lineage>
</organism>
<evidence type="ECO:0000313" key="2">
    <source>
        <dbReference type="EMBL" id="AEF34620.1"/>
    </source>
</evidence>
<sequence>MWAEDGRAGDHPCLPATFEQITFEKNDCVVELAGIRLSASNSGFHSVEPPMRTVDAAGPDRRSTAGT</sequence>
<dbReference type="STRING" id="875328.JDM601_0620"/>
<evidence type="ECO:0000313" key="3">
    <source>
        <dbReference type="Proteomes" id="UP000009224"/>
    </source>
</evidence>